<feature type="transmembrane region" description="Helical" evidence="8">
    <location>
        <begin position="359"/>
        <end position="384"/>
    </location>
</feature>
<keyword evidence="6 8" id="KW-0472">Membrane</keyword>
<evidence type="ECO:0000256" key="5">
    <source>
        <dbReference type="ARBA" id="ARBA00022989"/>
    </source>
</evidence>
<dbReference type="Proteomes" id="UP000478417">
    <property type="component" value="Unassembled WGS sequence"/>
</dbReference>
<sequence>MAEVPSTYSESWFRIAQQRVSLRPHIRVHRQRFRGERWYVLQDPFNNQFFRVRPAAYDFLARLRPDRTVDSVWHESFEADPENAPGQEEVLHLLAQLYGANLLHSALAPDSARLFDRYTKRKQKERQAFFRSIMFARIPLIDPDNFLKRSLAIGRAAFSWFGLAVWLLVVGLALKIVIDNFSDLKEQTQGVLSPDNLFWLYAGLVIIKTVHEFGHAFACRRFGGEVHTMGIMFLLFTPIPYMDATASWSFRSRWQRALVGSAGMIVEIFVAGLAAFVWVNTAPGTIHSLAYNMMFVASVSTVLFNINPLLRFDGYYILSDLLDIPNLHQRSTGLLKHLIEYYCFGYKKSVNPARSNKEAFWLTVFAICSTIYKVIIFTTILFFLADRFLILGIIMAIVCAVAWVCVPIYKLIVYLASSPKLQRTRLRAVSCVAGFLLVLLIILDVIPFPNHFRSPGVLQASTYSVVVPETSGIVEEVLSADGSRVSAGDPLLRLVNTELALQIRSAEAQLEQTQAMQRRALREATADLKPLESRAEATRKLLHRLEESREALVLRAAHDGTWVAPGIKDSVGSWLERGTPVGQVIDESEFYFSAIVSQNEASRLFSKEILGSDVKLFGQAGELLAVESRKVIPVEKERLPSAAIGWAGGGDVAVDMSEQSGTRTAEPFFEVRANIGEAGESQLLHGRGGRIRFDLPAEPLLRQWMRKLRQLLQNRYGI</sequence>
<comment type="similarity">
    <text evidence="3">Belongs to the peptidase M50B family.</text>
</comment>
<keyword evidence="11" id="KW-1185">Reference proteome</keyword>
<dbReference type="CDD" id="cd05709">
    <property type="entry name" value="S2P-M50"/>
    <property type="match status" value="1"/>
</dbReference>
<dbReference type="GO" id="GO:0005737">
    <property type="term" value="C:cytoplasm"/>
    <property type="evidence" value="ECO:0007669"/>
    <property type="project" value="TreeGrafter"/>
</dbReference>
<protein>
    <submittedName>
        <fullName evidence="10">Biotin/lipoyl-binding protein</fullName>
    </submittedName>
</protein>
<gene>
    <name evidence="10" type="ORF">G0Q06_10505</name>
</gene>
<dbReference type="Gene3D" id="2.40.50.100">
    <property type="match status" value="1"/>
</dbReference>
<dbReference type="Pfam" id="PF02163">
    <property type="entry name" value="Peptidase_M50"/>
    <property type="match status" value="1"/>
</dbReference>
<dbReference type="GO" id="GO:0016020">
    <property type="term" value="C:membrane"/>
    <property type="evidence" value="ECO:0007669"/>
    <property type="project" value="InterPro"/>
</dbReference>
<dbReference type="AlphaFoldDB" id="A0A6B2M3K1"/>
<dbReference type="Gene3D" id="1.10.10.1150">
    <property type="entry name" value="Coenzyme PQQ synthesis protein D (PqqD)"/>
    <property type="match status" value="1"/>
</dbReference>
<organism evidence="10 11">
    <name type="scientific">Oceanipulchritudo coccoides</name>
    <dbReference type="NCBI Taxonomy" id="2706888"/>
    <lineage>
        <taxon>Bacteria</taxon>
        <taxon>Pseudomonadati</taxon>
        <taxon>Verrucomicrobiota</taxon>
        <taxon>Opitutia</taxon>
        <taxon>Puniceicoccales</taxon>
        <taxon>Oceanipulchritudinaceae</taxon>
        <taxon>Oceanipulchritudo</taxon>
    </lineage>
</organism>
<comment type="subcellular location">
    <subcellularLocation>
        <location evidence="2">Endomembrane system</location>
        <topology evidence="2">Multi-pass membrane protein</topology>
    </subcellularLocation>
</comment>
<dbReference type="Gene3D" id="1.10.287.470">
    <property type="entry name" value="Helix hairpin bin"/>
    <property type="match status" value="1"/>
</dbReference>
<dbReference type="RefSeq" id="WP_163965525.1">
    <property type="nucleotide sequence ID" value="NZ_JAAGNX010000002.1"/>
</dbReference>
<comment type="caution">
    <text evidence="10">The sequence shown here is derived from an EMBL/GenBank/DDBJ whole genome shotgun (WGS) entry which is preliminary data.</text>
</comment>
<feature type="transmembrane region" description="Helical" evidence="8">
    <location>
        <begin position="390"/>
        <end position="416"/>
    </location>
</feature>
<dbReference type="InterPro" id="IPR008915">
    <property type="entry name" value="Peptidase_M50"/>
</dbReference>
<feature type="coiled-coil region" evidence="7">
    <location>
        <begin position="496"/>
        <end position="523"/>
    </location>
</feature>
<dbReference type="PANTHER" id="PTHR13325:SF3">
    <property type="entry name" value="MEMBRANE-BOUND TRANSCRIPTION FACTOR SITE-2 PROTEASE"/>
    <property type="match status" value="1"/>
</dbReference>
<evidence type="ECO:0000256" key="7">
    <source>
        <dbReference type="SAM" id="Coils"/>
    </source>
</evidence>
<evidence type="ECO:0000256" key="1">
    <source>
        <dbReference type="ARBA" id="ARBA00001947"/>
    </source>
</evidence>
<comment type="cofactor">
    <cofactor evidence="1">
        <name>Zn(2+)</name>
        <dbReference type="ChEBI" id="CHEBI:29105"/>
    </cofactor>
</comment>
<dbReference type="PANTHER" id="PTHR13325">
    <property type="entry name" value="PROTEASE M50 MEMBRANE-BOUND TRANSCRIPTION FACTOR SITE 2 PROTEASE"/>
    <property type="match status" value="1"/>
</dbReference>
<dbReference type="GO" id="GO:0031293">
    <property type="term" value="P:membrane protein intracellular domain proteolysis"/>
    <property type="evidence" value="ECO:0007669"/>
    <property type="project" value="TreeGrafter"/>
</dbReference>
<evidence type="ECO:0000313" key="11">
    <source>
        <dbReference type="Proteomes" id="UP000478417"/>
    </source>
</evidence>
<dbReference type="InterPro" id="IPR041881">
    <property type="entry name" value="PqqD_sf"/>
</dbReference>
<dbReference type="InterPro" id="IPR001193">
    <property type="entry name" value="MBTPS2"/>
</dbReference>
<feature type="transmembrane region" description="Helical" evidence="8">
    <location>
        <begin position="157"/>
        <end position="178"/>
    </location>
</feature>
<evidence type="ECO:0000259" key="9">
    <source>
        <dbReference type="Pfam" id="PF02163"/>
    </source>
</evidence>
<keyword evidence="5 8" id="KW-1133">Transmembrane helix</keyword>
<evidence type="ECO:0000256" key="6">
    <source>
        <dbReference type="ARBA" id="ARBA00023136"/>
    </source>
</evidence>
<feature type="domain" description="Peptidase M50" evidence="9">
    <location>
        <begin position="202"/>
        <end position="279"/>
    </location>
</feature>
<evidence type="ECO:0000313" key="10">
    <source>
        <dbReference type="EMBL" id="NDV62882.1"/>
    </source>
</evidence>
<keyword evidence="7" id="KW-0175">Coiled coil</keyword>
<keyword evidence="4 8" id="KW-0812">Transmembrane</keyword>
<dbReference type="SUPFAM" id="SSF111369">
    <property type="entry name" value="HlyD-like secretion proteins"/>
    <property type="match status" value="1"/>
</dbReference>
<feature type="transmembrane region" description="Helical" evidence="8">
    <location>
        <begin position="257"/>
        <end position="278"/>
    </location>
</feature>
<feature type="transmembrane region" description="Helical" evidence="8">
    <location>
        <begin position="290"/>
        <end position="310"/>
    </location>
</feature>
<feature type="transmembrane region" description="Helical" evidence="8">
    <location>
        <begin position="198"/>
        <end position="219"/>
    </location>
</feature>
<evidence type="ECO:0000256" key="3">
    <source>
        <dbReference type="ARBA" id="ARBA00007931"/>
    </source>
</evidence>
<name>A0A6B2M3K1_9BACT</name>
<evidence type="ECO:0000256" key="4">
    <source>
        <dbReference type="ARBA" id="ARBA00022692"/>
    </source>
</evidence>
<dbReference type="GO" id="GO:0012505">
    <property type="term" value="C:endomembrane system"/>
    <property type="evidence" value="ECO:0007669"/>
    <property type="project" value="UniProtKB-SubCell"/>
</dbReference>
<feature type="transmembrane region" description="Helical" evidence="8">
    <location>
        <begin position="428"/>
        <end position="448"/>
    </location>
</feature>
<evidence type="ECO:0000256" key="2">
    <source>
        <dbReference type="ARBA" id="ARBA00004127"/>
    </source>
</evidence>
<evidence type="ECO:0000256" key="8">
    <source>
        <dbReference type="SAM" id="Phobius"/>
    </source>
</evidence>
<dbReference type="EMBL" id="JAAGNX010000002">
    <property type="protein sequence ID" value="NDV62882.1"/>
    <property type="molecule type" value="Genomic_DNA"/>
</dbReference>
<proteinExistence type="inferred from homology"/>
<accession>A0A6B2M3K1</accession>
<reference evidence="10 11" key="1">
    <citation type="submission" date="2020-02" db="EMBL/GenBank/DDBJ databases">
        <title>Albibacoteraceae fam. nov., the first described family within the subdivision 4 Verrucomicrobia.</title>
        <authorList>
            <person name="Xi F."/>
        </authorList>
    </citation>
    <scope>NUCLEOTIDE SEQUENCE [LARGE SCALE GENOMIC DNA]</scope>
    <source>
        <strain evidence="10 11">CK1056</strain>
    </source>
</reference>
<dbReference type="GO" id="GO:0004222">
    <property type="term" value="F:metalloendopeptidase activity"/>
    <property type="evidence" value="ECO:0007669"/>
    <property type="project" value="InterPro"/>
</dbReference>